<organism evidence="1 2">
    <name type="scientific">Mythimna loreyi</name>
    <dbReference type="NCBI Taxonomy" id="667449"/>
    <lineage>
        <taxon>Eukaryota</taxon>
        <taxon>Metazoa</taxon>
        <taxon>Ecdysozoa</taxon>
        <taxon>Arthropoda</taxon>
        <taxon>Hexapoda</taxon>
        <taxon>Insecta</taxon>
        <taxon>Pterygota</taxon>
        <taxon>Neoptera</taxon>
        <taxon>Endopterygota</taxon>
        <taxon>Lepidoptera</taxon>
        <taxon>Glossata</taxon>
        <taxon>Ditrysia</taxon>
        <taxon>Noctuoidea</taxon>
        <taxon>Noctuidae</taxon>
        <taxon>Noctuinae</taxon>
        <taxon>Hadenini</taxon>
        <taxon>Mythimna</taxon>
    </lineage>
</organism>
<name>A0ACC2Q5P1_9NEOP</name>
<evidence type="ECO:0000313" key="2">
    <source>
        <dbReference type="Proteomes" id="UP001231649"/>
    </source>
</evidence>
<dbReference type="EMBL" id="CM056801">
    <property type="protein sequence ID" value="KAJ8708767.1"/>
    <property type="molecule type" value="Genomic_DNA"/>
</dbReference>
<evidence type="ECO:0000313" key="1">
    <source>
        <dbReference type="EMBL" id="KAJ8708767.1"/>
    </source>
</evidence>
<sequence length="324" mass="37390">MKCAKCSKAVTKKSPGLQCTKCCKWLHALCAGISAEQLTALKSTDSVDWKCRSCVGNVRPKRISCILPDPEDDDNTDTELLSNSVSSHIIMELRREIRETIRTEMQSIQTSLQFFSDKIDDFEQKFISYESRLKTLENQYNDIRNHHKNLKMKNEALEQKVASMEQAALANQIEVCGVPEQENENLTDITSKLCSVFDLNTDDILKAYRKISRAKNLKKTQLPVITIQLREGKRDQWLLASKTKQKSCKDMGGETDDKIYFRESLTPHMSFLLWKAKSDLKELYRYVWYKNGHVMARKTENHKVCHIHYESDINKLKIASQDAN</sequence>
<reference evidence="1" key="1">
    <citation type="submission" date="2023-03" db="EMBL/GenBank/DDBJ databases">
        <title>Chromosome-level genomes of two armyworms, Mythimna separata and Mythimna loreyi, provide insights into the biosynthesis and reception of sex pheromones.</title>
        <authorList>
            <person name="Zhao H."/>
        </authorList>
    </citation>
    <scope>NUCLEOTIDE SEQUENCE</scope>
    <source>
        <strain evidence="1">BeijingLab</strain>
    </source>
</reference>
<keyword evidence="2" id="KW-1185">Reference proteome</keyword>
<dbReference type="Proteomes" id="UP001231649">
    <property type="component" value="Chromosome 25"/>
</dbReference>
<protein>
    <submittedName>
        <fullName evidence="1">Uncharacterized protein</fullName>
    </submittedName>
</protein>
<gene>
    <name evidence="1" type="ORF">PYW08_010149</name>
</gene>
<accession>A0ACC2Q5P1</accession>
<proteinExistence type="predicted"/>
<comment type="caution">
    <text evidence="1">The sequence shown here is derived from an EMBL/GenBank/DDBJ whole genome shotgun (WGS) entry which is preliminary data.</text>
</comment>